<proteinExistence type="predicted"/>
<feature type="compositionally biased region" description="Basic and acidic residues" evidence="1">
    <location>
        <begin position="1224"/>
        <end position="1233"/>
    </location>
</feature>
<sequence>MASIPRSVPGNNPGVPLNPPSRYPTPRKEPIQGSYAYIQYRPAWTDPDWQDEGLGREKTDKDGKFFEIHDPIFDRLRPALLPRDAFNNPTLYAQRFSIFPGRTDGRSRTSPTRADSRKLFPADTDIKTGKQLFDRFDKLARDAGQHVDDYMYDTRPDLKNLSATEQQYMQQYENLIIDENWQNILFGSLTMDEVSTADKYAIIEHFQQKQILAEGYLTMCDTELNELSGPLHELFARDFWIDCRTLGDSAKNPRYMYTLDGQREEWDPRNNDRVWNALQPALQLATRLLLNSEGFVEGLQDITNRFWIEDHLFADLPDQNRVAKLKFMRNRHAQDVMKVHYAQDVKDSGVDVLELSLEVLRRTLEIKLSSGFDMCSKPGRVLNMGMQNADLFPNDHSKITINIDSELVWPLLVDKYTKSEKMMANVILATTIAHEMMHAFCSSPFIWLDNPGSFGITNAALIMNCQSLSSELKDYKHNDRFQEPYFEDNIFTEVGHAFEENILSCGYWPFVFGTTQDYSSPLLQASGGLMSAILHSEGYVNAVPCLKEPLSQLVKLNHLVRFEDVKKFFSQSFWDVAINKYGPAALREPSKKPHKFNFYPADKDYAGLVITQLRLINDKDKEWLKKFRRDLLDRNYYVLWNYLHNIMFETAQYDSMSTRLEYAINRWDNVAPWINTGREVHMITCEYLAYFFQVHLPQHNSSRLELLYMAWDSKRDALGSVPDWESNHLYQNSAPFQDSEERWRRLLQSGHIEDFEMRLVPKLIEFTKAIERELGQHESLLCELYQGGSYLWNLWAANNPFEFHSWRLHVEELQDLLGDIVVSMQLGHEGMKALDGGDWGQRISILARRIEDLVTLQSFDTTNYDWRDLMWTMPMIRKSRRLPHQRYYFLAKKEMMKMTGKDLADLAEFKRRFGLTLSLGTHKVPLPGTNPDELSIAQRLSGNLDDDRGQTTRDQQIKGPSTGVFDTNAVKNLVSRINQEKKEAQEASINRITEQQQRDTGFGALQEDAAAQAYRPPSIEPKFQHMGMHTQPNPLSEFKTFNGSNGPFSAYKTGTFPIQQPNQPPAWEANSAIDLAAWANQPLNGASPTAHGIMPHPYAIRATVTADLQNTAGFSLPRRDPSTFASHFPRESMLPSETPLGAGVLGDMDERLNEESDSDVEMGDAEMGGHAGRAAAVPESDYSSSDAETSEDEESFTREGSDTTLSWSSDNESDKASTGSDEFLTSKKRETRPGLKRKSSWSAVDIKARRVGVSVTKRRSPKVEQKKATDYMKRKGGSLGWRKILSGLSGA</sequence>
<dbReference type="EMBL" id="LN649230">
    <property type="protein sequence ID" value="CEI62807.1"/>
    <property type="molecule type" value="Genomic_DNA"/>
</dbReference>
<feature type="compositionally biased region" description="Basic and acidic residues" evidence="1">
    <location>
        <begin position="1261"/>
        <end position="1271"/>
    </location>
</feature>
<keyword evidence="3" id="KW-1185">Reference proteome</keyword>
<feature type="region of interest" description="Disordered" evidence="1">
    <location>
        <begin position="1"/>
        <end position="30"/>
    </location>
</feature>
<organism evidence="2 3">
    <name type="scientific">Fusarium venenatum</name>
    <dbReference type="NCBI Taxonomy" id="56646"/>
    <lineage>
        <taxon>Eukaryota</taxon>
        <taxon>Fungi</taxon>
        <taxon>Dikarya</taxon>
        <taxon>Ascomycota</taxon>
        <taxon>Pezizomycotina</taxon>
        <taxon>Sordariomycetes</taxon>
        <taxon>Hypocreomycetidae</taxon>
        <taxon>Hypocreales</taxon>
        <taxon>Nectriaceae</taxon>
        <taxon>Fusarium</taxon>
    </lineage>
</organism>
<feature type="region of interest" description="Disordered" evidence="1">
    <location>
        <begin position="1113"/>
        <end position="1241"/>
    </location>
</feature>
<feature type="compositionally biased region" description="Acidic residues" evidence="1">
    <location>
        <begin position="1155"/>
        <end position="1164"/>
    </location>
</feature>
<dbReference type="STRING" id="56646.A0A2L2TEH6"/>
<feature type="compositionally biased region" description="Polar residues" evidence="1">
    <location>
        <begin position="1202"/>
        <end position="1220"/>
    </location>
</feature>
<evidence type="ECO:0000313" key="2">
    <source>
        <dbReference type="EMBL" id="CEI62807.1"/>
    </source>
</evidence>
<evidence type="ECO:0000313" key="3">
    <source>
        <dbReference type="Proteomes" id="UP000245910"/>
    </source>
</evidence>
<evidence type="ECO:0000256" key="1">
    <source>
        <dbReference type="SAM" id="MobiDB-lite"/>
    </source>
</evidence>
<protein>
    <submittedName>
        <fullName evidence="2">Uncharacterized protein</fullName>
    </submittedName>
</protein>
<name>A0A2L2TEH6_9HYPO</name>
<accession>A0A2L2TEH6</accession>
<dbReference type="Proteomes" id="UP000245910">
    <property type="component" value="Chromosome II"/>
</dbReference>
<feature type="region of interest" description="Disordered" evidence="1">
    <location>
        <begin position="1252"/>
        <end position="1271"/>
    </location>
</feature>
<reference evidence="3" key="1">
    <citation type="submission" date="2014-10" db="EMBL/GenBank/DDBJ databases">
        <authorList>
            <person name="King R."/>
        </authorList>
    </citation>
    <scope>NUCLEOTIDE SEQUENCE [LARGE SCALE GENOMIC DNA]</scope>
    <source>
        <strain evidence="3">A3/5</strain>
    </source>
</reference>
<feature type="region of interest" description="Disordered" evidence="1">
    <location>
        <begin position="942"/>
        <end position="964"/>
    </location>
</feature>